<keyword evidence="3" id="KW-1185">Reference proteome</keyword>
<sequence>MIELDRARWSDFLKPDSLSELSTFGALSRNCVHFMLNRGRLLRLEPGEVLYRPGTSSGSFFVLLDGALRFYKHFPRCDVFTRVFRSGEQLGFDAMIGLHERTGTPVAMEPLLILEISVELFHDIHLHYPADFGLIMINLARELSREIAALEEVIGQSSGWMPG</sequence>
<dbReference type="SUPFAM" id="SSF51206">
    <property type="entry name" value="cAMP-binding domain-like"/>
    <property type="match status" value="1"/>
</dbReference>
<protein>
    <submittedName>
        <fullName evidence="2">Cyclic nucleotide-binding domain-containing protein</fullName>
    </submittedName>
</protein>
<reference evidence="3" key="1">
    <citation type="journal article" date="2019" name="Int. J. Syst. Evol. Microbiol.">
        <title>The Global Catalogue of Microorganisms (GCM) 10K type strain sequencing project: providing services to taxonomists for standard genome sequencing and annotation.</title>
        <authorList>
            <consortium name="The Broad Institute Genomics Platform"/>
            <consortium name="The Broad Institute Genome Sequencing Center for Infectious Disease"/>
            <person name="Wu L."/>
            <person name="Ma J."/>
        </authorList>
    </citation>
    <scope>NUCLEOTIDE SEQUENCE [LARGE SCALE GENOMIC DNA]</scope>
    <source>
        <strain evidence="3">NBRC 111756</strain>
    </source>
</reference>
<dbReference type="SMART" id="SM00100">
    <property type="entry name" value="cNMP"/>
    <property type="match status" value="1"/>
</dbReference>
<dbReference type="InterPro" id="IPR000595">
    <property type="entry name" value="cNMP-bd_dom"/>
</dbReference>
<feature type="domain" description="Cyclic nucleotide-binding" evidence="1">
    <location>
        <begin position="23"/>
        <end position="124"/>
    </location>
</feature>
<dbReference type="Gene3D" id="2.60.120.10">
    <property type="entry name" value="Jelly Rolls"/>
    <property type="match status" value="1"/>
</dbReference>
<evidence type="ECO:0000313" key="2">
    <source>
        <dbReference type="EMBL" id="MFC6671748.1"/>
    </source>
</evidence>
<accession>A0ABW2A2T0</accession>
<organism evidence="2 3">
    <name type="scientific">Marinobacterium aestuariivivens</name>
    <dbReference type="NCBI Taxonomy" id="1698799"/>
    <lineage>
        <taxon>Bacteria</taxon>
        <taxon>Pseudomonadati</taxon>
        <taxon>Pseudomonadota</taxon>
        <taxon>Gammaproteobacteria</taxon>
        <taxon>Oceanospirillales</taxon>
        <taxon>Oceanospirillaceae</taxon>
        <taxon>Marinobacterium</taxon>
    </lineage>
</organism>
<gene>
    <name evidence="2" type="ORF">ACFQDL_18015</name>
</gene>
<dbReference type="PROSITE" id="PS50042">
    <property type="entry name" value="CNMP_BINDING_3"/>
    <property type="match status" value="1"/>
</dbReference>
<dbReference type="Proteomes" id="UP001596422">
    <property type="component" value="Unassembled WGS sequence"/>
</dbReference>
<name>A0ABW2A2T0_9GAMM</name>
<proteinExistence type="predicted"/>
<comment type="caution">
    <text evidence="2">The sequence shown here is derived from an EMBL/GenBank/DDBJ whole genome shotgun (WGS) entry which is preliminary data.</text>
</comment>
<dbReference type="RefSeq" id="WP_379910240.1">
    <property type="nucleotide sequence ID" value="NZ_JBHSWE010000001.1"/>
</dbReference>
<evidence type="ECO:0000313" key="3">
    <source>
        <dbReference type="Proteomes" id="UP001596422"/>
    </source>
</evidence>
<dbReference type="Pfam" id="PF00027">
    <property type="entry name" value="cNMP_binding"/>
    <property type="match status" value="1"/>
</dbReference>
<dbReference type="InterPro" id="IPR014710">
    <property type="entry name" value="RmlC-like_jellyroll"/>
</dbReference>
<dbReference type="EMBL" id="JBHSWE010000001">
    <property type="protein sequence ID" value="MFC6671748.1"/>
    <property type="molecule type" value="Genomic_DNA"/>
</dbReference>
<dbReference type="InterPro" id="IPR018490">
    <property type="entry name" value="cNMP-bd_dom_sf"/>
</dbReference>
<evidence type="ECO:0000259" key="1">
    <source>
        <dbReference type="PROSITE" id="PS50042"/>
    </source>
</evidence>
<dbReference type="CDD" id="cd00038">
    <property type="entry name" value="CAP_ED"/>
    <property type="match status" value="1"/>
</dbReference>